<evidence type="ECO:0000313" key="2">
    <source>
        <dbReference type="Proteomes" id="UP001589793"/>
    </source>
</evidence>
<dbReference type="RefSeq" id="WP_376981934.1">
    <property type="nucleotide sequence ID" value="NZ_JBHLSV010000020.1"/>
</dbReference>
<sequence>MTTALPSALVSELEASGYFPQAAAACLARGLRSAPVQAHLVRPETTFDGNEVRRHLTVLVLTARHLVVTHLDDEPADELNPSQVVATTERVRLDRVGSMGLSQVFTTEGTSLHGQESEVTLGISWGGSRRLDLERAWCEDPECQADHGYTGTSAPSDLALRISALADGPGAVASAIAFHEQLMDAVDDACA</sequence>
<comment type="caution">
    <text evidence="1">The sequence shown here is derived from an EMBL/GenBank/DDBJ whole genome shotgun (WGS) entry which is preliminary data.</text>
</comment>
<gene>
    <name evidence="1" type="ORF">ACFFF6_14445</name>
</gene>
<keyword evidence="2" id="KW-1185">Reference proteome</keyword>
<evidence type="ECO:0000313" key="1">
    <source>
        <dbReference type="EMBL" id="MFC0675160.1"/>
    </source>
</evidence>
<dbReference type="EMBL" id="JBHLSV010000020">
    <property type="protein sequence ID" value="MFC0675160.1"/>
    <property type="molecule type" value="Genomic_DNA"/>
</dbReference>
<organism evidence="1 2">
    <name type="scientific">Brachybacterium hainanense</name>
    <dbReference type="NCBI Taxonomy" id="1541174"/>
    <lineage>
        <taxon>Bacteria</taxon>
        <taxon>Bacillati</taxon>
        <taxon>Actinomycetota</taxon>
        <taxon>Actinomycetes</taxon>
        <taxon>Micrococcales</taxon>
        <taxon>Dermabacteraceae</taxon>
        <taxon>Brachybacterium</taxon>
    </lineage>
</organism>
<dbReference type="InterPro" id="IPR046040">
    <property type="entry name" value="DUF5998"/>
</dbReference>
<reference evidence="1 2" key="1">
    <citation type="submission" date="2024-09" db="EMBL/GenBank/DDBJ databases">
        <authorList>
            <person name="Sun Q."/>
            <person name="Mori K."/>
        </authorList>
    </citation>
    <scope>NUCLEOTIDE SEQUENCE [LARGE SCALE GENOMIC DNA]</scope>
    <source>
        <strain evidence="1 2">CICC 10874</strain>
    </source>
</reference>
<dbReference type="Pfam" id="PF19461">
    <property type="entry name" value="DUF5998"/>
    <property type="match status" value="1"/>
</dbReference>
<accession>A0ABV6RDT7</accession>
<dbReference type="Proteomes" id="UP001589793">
    <property type="component" value="Unassembled WGS sequence"/>
</dbReference>
<protein>
    <submittedName>
        <fullName evidence="1">DUF5998 family protein</fullName>
    </submittedName>
</protein>
<proteinExistence type="predicted"/>
<name>A0ABV6RDT7_9MICO</name>